<dbReference type="EMBL" id="AUSU01002704">
    <property type="protein sequence ID" value="EPS68235.1"/>
    <property type="molecule type" value="Genomic_DNA"/>
</dbReference>
<keyword evidence="1" id="KW-0479">Metal-binding</keyword>
<dbReference type="Proteomes" id="UP000015453">
    <property type="component" value="Unassembled WGS sequence"/>
</dbReference>
<comment type="caution">
    <text evidence="2">The sequence shown here is derived from an EMBL/GenBank/DDBJ whole genome shotgun (WGS) entry which is preliminary data.</text>
</comment>
<feature type="non-terminal residue" evidence="2">
    <location>
        <position position="89"/>
    </location>
</feature>
<accession>S8CND4</accession>
<gene>
    <name evidence="2" type="ORF">M569_06537</name>
</gene>
<organism evidence="2 3">
    <name type="scientific">Genlisea aurea</name>
    <dbReference type="NCBI Taxonomy" id="192259"/>
    <lineage>
        <taxon>Eukaryota</taxon>
        <taxon>Viridiplantae</taxon>
        <taxon>Streptophyta</taxon>
        <taxon>Embryophyta</taxon>
        <taxon>Tracheophyta</taxon>
        <taxon>Spermatophyta</taxon>
        <taxon>Magnoliopsida</taxon>
        <taxon>eudicotyledons</taxon>
        <taxon>Gunneridae</taxon>
        <taxon>Pentapetalae</taxon>
        <taxon>asterids</taxon>
        <taxon>lamiids</taxon>
        <taxon>Lamiales</taxon>
        <taxon>Lentibulariaceae</taxon>
        <taxon>Genlisea</taxon>
    </lineage>
</organism>
<dbReference type="PANTHER" id="PTHR45868">
    <property type="entry name" value="HEAVY METAL-ASSOCIATED ISOPRENYLATED PLANT PROTEIN 33-RELATED"/>
    <property type="match status" value="1"/>
</dbReference>
<evidence type="ECO:0000256" key="1">
    <source>
        <dbReference type="ARBA" id="ARBA00022723"/>
    </source>
</evidence>
<name>S8CND4_9LAMI</name>
<evidence type="ECO:0008006" key="4">
    <source>
        <dbReference type="Google" id="ProtNLM"/>
    </source>
</evidence>
<evidence type="ECO:0000313" key="2">
    <source>
        <dbReference type="EMBL" id="EPS68235.1"/>
    </source>
</evidence>
<keyword evidence="3" id="KW-1185">Reference proteome</keyword>
<dbReference type="GO" id="GO:0046872">
    <property type="term" value="F:metal ion binding"/>
    <property type="evidence" value="ECO:0007669"/>
    <property type="project" value="UniProtKB-KW"/>
</dbReference>
<reference evidence="2 3" key="1">
    <citation type="journal article" date="2013" name="BMC Genomics">
        <title>The miniature genome of a carnivorous plant Genlisea aurea contains a low number of genes and short non-coding sequences.</title>
        <authorList>
            <person name="Leushkin E.V."/>
            <person name="Sutormin R.A."/>
            <person name="Nabieva E.R."/>
            <person name="Penin A.A."/>
            <person name="Kondrashov A.S."/>
            <person name="Logacheva M.D."/>
        </authorList>
    </citation>
    <scope>NUCLEOTIDE SEQUENCE [LARGE SCALE GENOMIC DNA]</scope>
</reference>
<dbReference type="OrthoDB" id="1913277at2759"/>
<sequence length="89" mass="10263">TCIVRVNPQSSWDRTVRRVLKKCHGVYNFRMDEAGLVEISGTVDPNLLLKMLGRAGRKAELHWFQFGECSSNLYAHYPNGRGRRYQYSG</sequence>
<feature type="non-terminal residue" evidence="2">
    <location>
        <position position="1"/>
    </location>
</feature>
<protein>
    <recommendedName>
        <fullName evidence="4">HMA domain-containing protein</fullName>
    </recommendedName>
</protein>
<proteinExistence type="predicted"/>
<dbReference type="PANTHER" id="PTHR45868:SF83">
    <property type="entry name" value="HEAVY METAL-ASSOCIATED ISOPRENYLATED PLANT PROTEIN 33"/>
    <property type="match status" value="1"/>
</dbReference>
<dbReference type="AlphaFoldDB" id="S8CND4"/>
<evidence type="ECO:0000313" key="3">
    <source>
        <dbReference type="Proteomes" id="UP000015453"/>
    </source>
</evidence>